<organism evidence="2 3">
    <name type="scientific">Candidatus Ornithospirochaeta stercoripullorum</name>
    <dbReference type="NCBI Taxonomy" id="2840899"/>
    <lineage>
        <taxon>Bacteria</taxon>
        <taxon>Pseudomonadati</taxon>
        <taxon>Spirochaetota</taxon>
        <taxon>Spirochaetia</taxon>
        <taxon>Spirochaetales</taxon>
        <taxon>Spirochaetaceae</taxon>
        <taxon>Spirochaetaceae incertae sedis</taxon>
        <taxon>Candidatus Ornithospirochaeta</taxon>
    </lineage>
</organism>
<dbReference type="Proteomes" id="UP000823615">
    <property type="component" value="Unassembled WGS sequence"/>
</dbReference>
<gene>
    <name evidence="2" type="ORF">IAA97_06045</name>
</gene>
<reference evidence="2" key="2">
    <citation type="journal article" date="2021" name="PeerJ">
        <title>Extensive microbial diversity within the chicken gut microbiome revealed by metagenomics and culture.</title>
        <authorList>
            <person name="Gilroy R."/>
            <person name="Ravi A."/>
            <person name="Getino M."/>
            <person name="Pursley I."/>
            <person name="Horton D.L."/>
            <person name="Alikhan N.F."/>
            <person name="Baker D."/>
            <person name="Gharbi K."/>
            <person name="Hall N."/>
            <person name="Watson M."/>
            <person name="Adriaenssens E.M."/>
            <person name="Foster-Nyarko E."/>
            <person name="Jarju S."/>
            <person name="Secka A."/>
            <person name="Antonio M."/>
            <person name="Oren A."/>
            <person name="Chaudhuri R.R."/>
            <person name="La Ragione R."/>
            <person name="Hildebrand F."/>
            <person name="Pallen M.J."/>
        </authorList>
    </citation>
    <scope>NUCLEOTIDE SEQUENCE</scope>
    <source>
        <strain evidence="2">7293</strain>
    </source>
</reference>
<name>A0A9D9H632_9SPIO</name>
<feature type="transmembrane region" description="Helical" evidence="1">
    <location>
        <begin position="249"/>
        <end position="266"/>
    </location>
</feature>
<comment type="caution">
    <text evidence="2">The sequence shown here is derived from an EMBL/GenBank/DDBJ whole genome shotgun (WGS) entry which is preliminary data.</text>
</comment>
<dbReference type="EMBL" id="JADIMT010000069">
    <property type="protein sequence ID" value="MBO8436522.1"/>
    <property type="molecule type" value="Genomic_DNA"/>
</dbReference>
<evidence type="ECO:0000256" key="1">
    <source>
        <dbReference type="SAM" id="Phobius"/>
    </source>
</evidence>
<sequence length="280" mass="30615">MYTTSTSDRLIAMFLIAAILISSCSLPQSGPGTISSTALVSASGRAIDLYLDDIRGFVEEDLEVRGILDDVDGYEVATRTIEEEQGRDYLEFTLETSQFESVDDVLAAAEGLVPEEELEAIEAQVDEAEKRLFKAVEEQTRILTPEQQEDFYNDLTVLVIKSSVLLTSAVVYALVPDTVLWGKVTAASAIAIASGVLAATIMAIVEHYRNDMDLDETFIEWLDDVAKEPAVYWGLASSVIAISQSMQRGPIVTSIILAIFTIFGVTEDAKAMLEKYNFSA</sequence>
<feature type="transmembrane region" description="Helical" evidence="1">
    <location>
        <begin position="187"/>
        <end position="205"/>
    </location>
</feature>
<keyword evidence="1" id="KW-0812">Transmembrane</keyword>
<reference evidence="2" key="1">
    <citation type="submission" date="2020-10" db="EMBL/GenBank/DDBJ databases">
        <authorList>
            <person name="Gilroy R."/>
        </authorList>
    </citation>
    <scope>NUCLEOTIDE SEQUENCE</scope>
    <source>
        <strain evidence="2">7293</strain>
    </source>
</reference>
<dbReference type="AlphaFoldDB" id="A0A9D9H632"/>
<protein>
    <submittedName>
        <fullName evidence="2">Uncharacterized protein</fullName>
    </submittedName>
</protein>
<keyword evidence="1" id="KW-0472">Membrane</keyword>
<evidence type="ECO:0000313" key="2">
    <source>
        <dbReference type="EMBL" id="MBO8436522.1"/>
    </source>
</evidence>
<proteinExistence type="predicted"/>
<evidence type="ECO:0000313" key="3">
    <source>
        <dbReference type="Proteomes" id="UP000823615"/>
    </source>
</evidence>
<accession>A0A9D9H632</accession>
<keyword evidence="1" id="KW-1133">Transmembrane helix</keyword>
<feature type="transmembrane region" description="Helical" evidence="1">
    <location>
        <begin position="155"/>
        <end position="175"/>
    </location>
</feature>